<evidence type="ECO:0000313" key="8">
    <source>
        <dbReference type="Proteomes" id="UP000054495"/>
    </source>
</evidence>
<name>A0A0D6MBU4_9BILA</name>
<dbReference type="PANTHER" id="PTHR46915">
    <property type="entry name" value="UBIQUITIN-LIKE PROTEASE 4-RELATED"/>
    <property type="match status" value="1"/>
</dbReference>
<accession>A0A0D6MBU4</accession>
<sequence>MACRGLLYLFPAEVPIRRETIELSDSSTTDKNDDVVYVETRPSTSAIEQQDEDNEEDVEFIKEVERQDETDDVEIVAEICNSPRDALVAKRKSIESARDQTHPLPEVIHGDVVGLAYPRPSQQMPLCIQHPLREHLLVCEVRAAMDCQRPFRKSRRVEDSLDARIRIRRVLDKIEKKKHERRKEQEKDETADSTKSFERQSSSEQQRFKDELREKTEREIALKEEIRIRNLAGLYRREAAEEDIRKNLEIIGIRVPPRKPKVKDEFPPLPDEALDLCQRVWNRRLPQSEEFSEAFGIKLTRKDLSTLSGLDWLNDEVINFYLQLVCQRSTEAKDLPKAYAFNTFFYANISTKGYASVKRWTRKVDIFAHDVLLVPVHLSVHWCMALCQNRFLSIMATIRVNKFLMTVAMNNSWAVFMACI</sequence>
<evidence type="ECO:0000256" key="1">
    <source>
        <dbReference type="ARBA" id="ARBA00005234"/>
    </source>
</evidence>
<dbReference type="InterPro" id="IPR038765">
    <property type="entry name" value="Papain-like_cys_pep_sf"/>
</dbReference>
<dbReference type="InterPro" id="IPR003653">
    <property type="entry name" value="Peptidase_C48_C"/>
</dbReference>
<keyword evidence="4" id="KW-0788">Thiol protease</keyword>
<evidence type="ECO:0000256" key="4">
    <source>
        <dbReference type="ARBA" id="ARBA00022807"/>
    </source>
</evidence>
<evidence type="ECO:0000256" key="2">
    <source>
        <dbReference type="ARBA" id="ARBA00022670"/>
    </source>
</evidence>
<dbReference type="SUPFAM" id="SSF54001">
    <property type="entry name" value="Cysteine proteinases"/>
    <property type="match status" value="1"/>
</dbReference>
<dbReference type="PANTHER" id="PTHR46915:SF2">
    <property type="entry name" value="UBIQUITIN-LIKE PROTEASE 4"/>
    <property type="match status" value="1"/>
</dbReference>
<dbReference type="Pfam" id="PF02902">
    <property type="entry name" value="Peptidase_C48"/>
    <property type="match status" value="1"/>
</dbReference>
<keyword evidence="3" id="KW-0378">Hydrolase</keyword>
<dbReference type="GO" id="GO:0008234">
    <property type="term" value="F:cysteine-type peptidase activity"/>
    <property type="evidence" value="ECO:0007669"/>
    <property type="project" value="UniProtKB-KW"/>
</dbReference>
<evidence type="ECO:0000256" key="3">
    <source>
        <dbReference type="ARBA" id="ARBA00022801"/>
    </source>
</evidence>
<protein>
    <submittedName>
        <fullName evidence="7">Ulp1 protease family, catalytic domain protein</fullName>
    </submittedName>
</protein>
<proteinExistence type="inferred from homology"/>
<dbReference type="EMBL" id="KE124822">
    <property type="protein sequence ID" value="EPB78017.1"/>
    <property type="molecule type" value="Genomic_DNA"/>
</dbReference>
<feature type="region of interest" description="Disordered" evidence="5">
    <location>
        <begin position="177"/>
        <end position="212"/>
    </location>
</feature>
<organism evidence="7 8">
    <name type="scientific">Ancylostoma ceylanicum</name>
    <dbReference type="NCBI Taxonomy" id="53326"/>
    <lineage>
        <taxon>Eukaryota</taxon>
        <taxon>Metazoa</taxon>
        <taxon>Ecdysozoa</taxon>
        <taxon>Nematoda</taxon>
        <taxon>Chromadorea</taxon>
        <taxon>Rhabditida</taxon>
        <taxon>Rhabditina</taxon>
        <taxon>Rhabditomorpha</taxon>
        <taxon>Strongyloidea</taxon>
        <taxon>Ancylostomatidae</taxon>
        <taxon>Ancylostomatinae</taxon>
        <taxon>Ancylostoma</taxon>
    </lineage>
</organism>
<evidence type="ECO:0000256" key="5">
    <source>
        <dbReference type="SAM" id="MobiDB-lite"/>
    </source>
</evidence>
<dbReference type="AlphaFoldDB" id="A0A0D6MBU4"/>
<keyword evidence="2 7" id="KW-0645">Protease</keyword>
<feature type="compositionally biased region" description="Basic and acidic residues" evidence="5">
    <location>
        <begin position="177"/>
        <end position="198"/>
    </location>
</feature>
<gene>
    <name evidence="7" type="ORF">ANCCEY_02866</name>
</gene>
<dbReference type="Gene3D" id="3.40.395.10">
    <property type="entry name" value="Adenoviral Proteinase, Chain A"/>
    <property type="match status" value="1"/>
</dbReference>
<feature type="domain" description="Ubiquitin-like protease family profile" evidence="6">
    <location>
        <begin position="297"/>
        <end position="420"/>
    </location>
</feature>
<reference evidence="7 8" key="1">
    <citation type="submission" date="2013-05" db="EMBL/GenBank/DDBJ databases">
        <title>Draft genome of the parasitic nematode Anyclostoma ceylanicum.</title>
        <authorList>
            <person name="Mitreva M."/>
        </authorList>
    </citation>
    <scope>NUCLEOTIDE SEQUENCE [LARGE SCALE GENOMIC DNA]</scope>
</reference>
<keyword evidence="8" id="KW-1185">Reference proteome</keyword>
<dbReference type="GO" id="GO:0006508">
    <property type="term" value="P:proteolysis"/>
    <property type="evidence" value="ECO:0007669"/>
    <property type="project" value="UniProtKB-KW"/>
</dbReference>
<comment type="similarity">
    <text evidence="1">Belongs to the peptidase C48 family.</text>
</comment>
<evidence type="ECO:0000313" key="7">
    <source>
        <dbReference type="EMBL" id="EPB78017.1"/>
    </source>
</evidence>
<dbReference type="GO" id="GO:0016926">
    <property type="term" value="P:protein desumoylation"/>
    <property type="evidence" value="ECO:0007669"/>
    <property type="project" value="UniProtKB-ARBA"/>
</dbReference>
<dbReference type="Proteomes" id="UP000054495">
    <property type="component" value="Unassembled WGS sequence"/>
</dbReference>
<dbReference type="PROSITE" id="PS50600">
    <property type="entry name" value="ULP_PROTEASE"/>
    <property type="match status" value="1"/>
</dbReference>
<evidence type="ECO:0000259" key="6">
    <source>
        <dbReference type="PROSITE" id="PS50600"/>
    </source>
</evidence>